<organism evidence="2 3">
    <name type="scientific">Protopolystoma xenopodis</name>
    <dbReference type="NCBI Taxonomy" id="117903"/>
    <lineage>
        <taxon>Eukaryota</taxon>
        <taxon>Metazoa</taxon>
        <taxon>Spiralia</taxon>
        <taxon>Lophotrochozoa</taxon>
        <taxon>Platyhelminthes</taxon>
        <taxon>Monogenea</taxon>
        <taxon>Polyopisthocotylea</taxon>
        <taxon>Polystomatidea</taxon>
        <taxon>Polystomatidae</taxon>
        <taxon>Protopolystoma</taxon>
    </lineage>
</organism>
<reference evidence="2" key="1">
    <citation type="submission" date="2018-11" db="EMBL/GenBank/DDBJ databases">
        <authorList>
            <consortium name="Pathogen Informatics"/>
        </authorList>
    </citation>
    <scope>NUCLEOTIDE SEQUENCE</scope>
</reference>
<sequence length="91" mass="10054">MPMQRLRMYQVDTLSLSIGCRNKVRQLLSVLLCCWSNGLFCSSLSAVFQAFLPFSSPHLLRSAGRPGNNTAACIQNLAEDDPDTRASVIFC</sequence>
<name>A0A3S5CTP8_9PLAT</name>
<accession>A0A3S5CTP8</accession>
<protein>
    <submittedName>
        <fullName evidence="2">Uncharacterized protein</fullName>
    </submittedName>
</protein>
<dbReference type="Proteomes" id="UP000784294">
    <property type="component" value="Unassembled WGS sequence"/>
</dbReference>
<evidence type="ECO:0000313" key="3">
    <source>
        <dbReference type="Proteomes" id="UP000784294"/>
    </source>
</evidence>
<keyword evidence="3" id="KW-1185">Reference proteome</keyword>
<evidence type="ECO:0000256" key="1">
    <source>
        <dbReference type="SAM" id="Phobius"/>
    </source>
</evidence>
<dbReference type="AlphaFoldDB" id="A0A3S5CTP8"/>
<comment type="caution">
    <text evidence="2">The sequence shown here is derived from an EMBL/GenBank/DDBJ whole genome shotgun (WGS) entry which is preliminary data.</text>
</comment>
<gene>
    <name evidence="2" type="ORF">PXEA_LOCUS29532</name>
</gene>
<evidence type="ECO:0000313" key="2">
    <source>
        <dbReference type="EMBL" id="VEL36092.1"/>
    </source>
</evidence>
<keyword evidence="1" id="KW-1133">Transmembrane helix</keyword>
<feature type="transmembrane region" description="Helical" evidence="1">
    <location>
        <begin position="27"/>
        <end position="52"/>
    </location>
</feature>
<keyword evidence="1" id="KW-0472">Membrane</keyword>
<dbReference type="EMBL" id="CAAALY010251389">
    <property type="protein sequence ID" value="VEL36092.1"/>
    <property type="molecule type" value="Genomic_DNA"/>
</dbReference>
<proteinExistence type="predicted"/>
<keyword evidence="1" id="KW-0812">Transmembrane</keyword>